<evidence type="ECO:0000256" key="2">
    <source>
        <dbReference type="ARBA" id="ARBA00022574"/>
    </source>
</evidence>
<dbReference type="InterPro" id="IPR036322">
    <property type="entry name" value="WD40_repeat_dom_sf"/>
</dbReference>
<evidence type="ECO:0000256" key="3">
    <source>
        <dbReference type="ARBA" id="ARBA00022737"/>
    </source>
</evidence>
<gene>
    <name evidence="6" type="ORF">WN51_01470</name>
</gene>
<dbReference type="EMBL" id="KQ435821">
    <property type="protein sequence ID" value="KOX72371.1"/>
    <property type="molecule type" value="Genomic_DNA"/>
</dbReference>
<feature type="region of interest" description="Disordered" evidence="5">
    <location>
        <begin position="403"/>
        <end position="429"/>
    </location>
</feature>
<organism evidence="6 7">
    <name type="scientific">Melipona quadrifasciata</name>
    <dbReference type="NCBI Taxonomy" id="166423"/>
    <lineage>
        <taxon>Eukaryota</taxon>
        <taxon>Metazoa</taxon>
        <taxon>Ecdysozoa</taxon>
        <taxon>Arthropoda</taxon>
        <taxon>Hexapoda</taxon>
        <taxon>Insecta</taxon>
        <taxon>Pterygota</taxon>
        <taxon>Neoptera</taxon>
        <taxon>Endopterygota</taxon>
        <taxon>Hymenoptera</taxon>
        <taxon>Apocrita</taxon>
        <taxon>Aculeata</taxon>
        <taxon>Apoidea</taxon>
        <taxon>Anthophila</taxon>
        <taxon>Apidae</taxon>
        <taxon>Melipona</taxon>
    </lineage>
</organism>
<protein>
    <submittedName>
        <fullName evidence="6">DDB1-and CUL4-associated factor 10 like protein</fullName>
    </submittedName>
</protein>
<dbReference type="PROSITE" id="PS50294">
    <property type="entry name" value="WD_REPEATS_REGION"/>
    <property type="match status" value="1"/>
</dbReference>
<dbReference type="InterPro" id="IPR001680">
    <property type="entry name" value="WD40_rpt"/>
</dbReference>
<dbReference type="Gene3D" id="2.130.10.10">
    <property type="entry name" value="YVTN repeat-like/Quinoprotein amine dehydrogenase"/>
    <property type="match status" value="1"/>
</dbReference>
<dbReference type="Pfam" id="PF00400">
    <property type="entry name" value="WD40"/>
    <property type="match status" value="2"/>
</dbReference>
<dbReference type="GO" id="GO:0080008">
    <property type="term" value="C:Cul4-RING E3 ubiquitin ligase complex"/>
    <property type="evidence" value="ECO:0007669"/>
    <property type="project" value="TreeGrafter"/>
</dbReference>
<dbReference type="Proteomes" id="UP000053105">
    <property type="component" value="Unassembled WGS sequence"/>
</dbReference>
<dbReference type="PANTHER" id="PTHR14588:SF2">
    <property type="entry name" value="DDB1- AND CUL4-ASSOCIATED FACTOR 10"/>
    <property type="match status" value="1"/>
</dbReference>
<feature type="repeat" description="WD" evidence="4">
    <location>
        <begin position="94"/>
        <end position="134"/>
    </location>
</feature>
<evidence type="ECO:0000256" key="5">
    <source>
        <dbReference type="SAM" id="MobiDB-lite"/>
    </source>
</evidence>
<feature type="compositionally biased region" description="Basic and acidic residues" evidence="5">
    <location>
        <begin position="411"/>
        <end position="422"/>
    </location>
</feature>
<dbReference type="OrthoDB" id="20669at2759"/>
<reference evidence="6 7" key="1">
    <citation type="submission" date="2015-07" db="EMBL/GenBank/DDBJ databases">
        <title>The genome of Melipona quadrifasciata.</title>
        <authorList>
            <person name="Pan H."/>
            <person name="Kapheim K."/>
        </authorList>
    </citation>
    <scope>NUCLEOTIDE SEQUENCE [LARGE SCALE GENOMIC DNA]</scope>
    <source>
        <strain evidence="6">0111107301</strain>
        <tissue evidence="6">Whole body</tissue>
    </source>
</reference>
<dbReference type="PANTHER" id="PTHR14588">
    <property type="entry name" value="DDB1- AND CUL4-ASSOCIATED FACTOR 10"/>
    <property type="match status" value="1"/>
</dbReference>
<keyword evidence="2 4" id="KW-0853">WD repeat</keyword>
<dbReference type="SUPFAM" id="SSF50978">
    <property type="entry name" value="WD40 repeat-like"/>
    <property type="match status" value="1"/>
</dbReference>
<dbReference type="SMART" id="SM00320">
    <property type="entry name" value="WD40"/>
    <property type="match status" value="5"/>
</dbReference>
<name>A0A0N0U4K3_9HYME</name>
<dbReference type="STRING" id="166423.A0A0N0U4K3"/>
<dbReference type="InterPro" id="IPR039085">
    <property type="entry name" value="DCA10"/>
</dbReference>
<keyword evidence="3" id="KW-0677">Repeat</keyword>
<evidence type="ECO:0000256" key="1">
    <source>
        <dbReference type="ARBA" id="ARBA00005903"/>
    </source>
</evidence>
<dbReference type="InterPro" id="IPR015943">
    <property type="entry name" value="WD40/YVTN_repeat-like_dom_sf"/>
</dbReference>
<comment type="similarity">
    <text evidence="1">Belongs to the WD repeat DCAF10 family.</text>
</comment>
<dbReference type="FunFam" id="2.130.10.10:FF:000661">
    <property type="entry name" value="Uncharacterized protein, isoform A"/>
    <property type="match status" value="1"/>
</dbReference>
<dbReference type="PROSITE" id="PS00678">
    <property type="entry name" value="WD_REPEATS_1"/>
    <property type="match status" value="1"/>
</dbReference>
<feature type="repeat" description="WD" evidence="4">
    <location>
        <begin position="136"/>
        <end position="171"/>
    </location>
</feature>
<sequence>MPKVRTRQATSLWLRQRELGIKFPLGHVDHFHKTLYSSIQPVTSWDHALSAAAAHGGVFNLEYSPDGSLLLAACEKKSILMFDPLRRSLIHAIDNAHNDCVNCVRFLDQRMFATCSDDSTVALWDARNLKNRIRTLQGHSNWVKNIEYSPKDSLLLTSGFDGSIYTWDINSFTENSILYTRVFHTNGLMRTRLSPDASKMLISTTSGYLIIIHNLKLSTLTQDLAGFRPNMYRLMQSSQTTIPNVATFTHLFSHSRTHNRVEFLTDFPVGDDAEIISSLQVHPQGWCALSRNVSNGEKSEVGIDKFTPFILWTCIHDIQERDVSSTADQTKEGEETTPQFNEIPVEEASRSQSRNSRLDRNATRANFGAIEVSSSSSSSDSRVSADRDDRYIYAADIYAADESILEEGSGDQERESGQDYRSPRPNSHLNYLRPRNMIENFPTGNIELHVSTTDVWEAHVAIREARLRRERDWLSRSSNNTVVIIGDRIRVQNRNRQGQQTMYAIPRNRMIHQNTPRLTHYIEEPNVGSGYIKELCFSADGRLICSPFGYGVRLLAFSNDCSELSNCVPPYNESVRLHELAINTSHSGIVVSTKFSPRHCLLVSGCLSGKIVWHQPVVYKYDSPRIRQMDLTKLESFNAFPSKVISTSDEAEDECEGGKKLKSEEISVISELSENSSPDVVDICETIISAHVYKAVVYKWERRDSFAQLTRRLAIVAEAWYQQGLSIDDDDWLGAHSVHAVQSCQFLWFRVVEVPWYPDVAKVDLFASFFHGDGPLRTLRKKQPYACLFNNTNRMALRDKWRENTYHIFKKQRKIYFRTFDCKNIFSKKQTWDKFKVKALRFETRPSIKVITDNTGRRKWEIKLDERGAYVAGLAVEDKAGKMIIAVKQKESLQDDARDTHDSRISLLRQEDNDKLVSLGTNEMRRSFEMIDSFPSTGVLFAASNESSEPLPHLHLFSKKAQNVIPGFHQAIPFPGNGKLISFPRNEIEQFVKINDGMLDVSEEQEKEYKSDFNRNEKTHRCKRSNSVFLVERK</sequence>
<dbReference type="InterPro" id="IPR019775">
    <property type="entry name" value="WD40_repeat_CS"/>
</dbReference>
<evidence type="ECO:0000313" key="6">
    <source>
        <dbReference type="EMBL" id="KOX72371.1"/>
    </source>
</evidence>
<feature type="compositionally biased region" description="Basic and acidic residues" evidence="5">
    <location>
        <begin position="323"/>
        <end position="334"/>
    </location>
</feature>
<evidence type="ECO:0000256" key="4">
    <source>
        <dbReference type="PROSITE-ProRule" id="PRU00221"/>
    </source>
</evidence>
<proteinExistence type="inferred from homology"/>
<evidence type="ECO:0000313" key="7">
    <source>
        <dbReference type="Proteomes" id="UP000053105"/>
    </source>
</evidence>
<dbReference type="AlphaFoldDB" id="A0A0N0U4K3"/>
<dbReference type="PROSITE" id="PS50082">
    <property type="entry name" value="WD_REPEATS_2"/>
    <property type="match status" value="2"/>
</dbReference>
<keyword evidence="7" id="KW-1185">Reference proteome</keyword>
<accession>A0A0N0U4K3</accession>
<feature type="region of interest" description="Disordered" evidence="5">
    <location>
        <begin position="323"/>
        <end position="362"/>
    </location>
</feature>